<gene>
    <name evidence="2" type="ORF">J9259_04410</name>
    <name evidence="3" type="ORF">KIY12_01090</name>
</gene>
<protein>
    <submittedName>
        <fullName evidence="2">Uncharacterized protein</fullName>
    </submittedName>
</protein>
<dbReference type="Proteomes" id="UP000716004">
    <property type="component" value="Unassembled WGS sequence"/>
</dbReference>
<reference evidence="2" key="1">
    <citation type="submission" date="2021-04" db="EMBL/GenBank/DDBJ databases">
        <title>Genomic insights into ecological role and evolution of a novel Thermoplasmata order Candidatus Sysuiplasmatales.</title>
        <authorList>
            <person name="Yuan Y."/>
        </authorList>
    </citation>
    <scope>NUCLEOTIDE SEQUENCE</scope>
    <source>
        <strain evidence="3">TUT19-bin139</strain>
        <strain evidence="2">YP2-bin.285</strain>
    </source>
</reference>
<evidence type="ECO:0000313" key="3">
    <source>
        <dbReference type="EMBL" id="MBX8643315.1"/>
    </source>
</evidence>
<proteinExistence type="predicted"/>
<name>A0A8J7YS53_9ARCH</name>
<evidence type="ECO:0000313" key="2">
    <source>
        <dbReference type="EMBL" id="MBX8631748.1"/>
    </source>
</evidence>
<evidence type="ECO:0000256" key="1">
    <source>
        <dbReference type="SAM" id="MobiDB-lite"/>
    </source>
</evidence>
<sequence length="211" mass="23597">MKMRLNLEGREGRRAKEGVGEHPAPESDYLTMFRASRRESASDEAVRTLKGQFAGSLDARMNFDSVFRVVRKTVLKHTGRERPGVGLALADLPNELGAYWEIGGNYIVMNSILVGAMRRIAASETEYNSFIYTILAHEYIHSLGFVDEADARRITAAVAIEAFGPEHPAAVIANGDIWTIYPVLRFAPSGLNENIRFVENFDIERTSSYIR</sequence>
<evidence type="ECO:0000313" key="4">
    <source>
        <dbReference type="Proteomes" id="UP000716004"/>
    </source>
</evidence>
<dbReference type="AlphaFoldDB" id="A0A8J7YS53"/>
<dbReference type="EMBL" id="JAGVSJ010000008">
    <property type="protein sequence ID" value="MBX8631748.1"/>
    <property type="molecule type" value="Genomic_DNA"/>
</dbReference>
<comment type="caution">
    <text evidence="2">The sequence shown here is derived from an EMBL/GenBank/DDBJ whole genome shotgun (WGS) entry which is preliminary data.</text>
</comment>
<accession>A0A8J7YS53</accession>
<dbReference type="Proteomes" id="UP000750197">
    <property type="component" value="Unassembled WGS sequence"/>
</dbReference>
<dbReference type="EMBL" id="JAHEAC010000004">
    <property type="protein sequence ID" value="MBX8643315.1"/>
    <property type="molecule type" value="Genomic_DNA"/>
</dbReference>
<feature type="region of interest" description="Disordered" evidence="1">
    <location>
        <begin position="1"/>
        <end position="23"/>
    </location>
</feature>
<organism evidence="2 4">
    <name type="scientific">Candidatus Sysuiplasma superficiale</name>
    <dbReference type="NCBI Taxonomy" id="2823368"/>
    <lineage>
        <taxon>Archaea</taxon>
        <taxon>Methanobacteriati</taxon>
        <taxon>Thermoplasmatota</taxon>
        <taxon>Thermoplasmata</taxon>
        <taxon>Candidatus Sysuiplasmatales</taxon>
        <taxon>Candidatus Sysuiplasmataceae</taxon>
        <taxon>Candidatus Sysuiplasma</taxon>
    </lineage>
</organism>